<dbReference type="SUPFAM" id="SSF58100">
    <property type="entry name" value="Bacterial hemolysins"/>
    <property type="match status" value="1"/>
</dbReference>
<evidence type="ECO:0000313" key="1">
    <source>
        <dbReference type="EMBL" id="ROQ51526.1"/>
    </source>
</evidence>
<gene>
    <name evidence="1" type="ORF">EDF85_1993</name>
</gene>
<proteinExistence type="predicted"/>
<evidence type="ECO:0000313" key="2">
    <source>
        <dbReference type="Proteomes" id="UP000269115"/>
    </source>
</evidence>
<reference evidence="1 2" key="1">
    <citation type="submission" date="2018-11" db="EMBL/GenBank/DDBJ databases">
        <title>Genomic analyses of the natural microbiome of Caenorhabditis elegans.</title>
        <authorList>
            <person name="Samuel B."/>
        </authorList>
    </citation>
    <scope>NUCLEOTIDE SEQUENCE [LARGE SCALE GENOMIC DNA]</scope>
    <source>
        <strain evidence="1 2">BIGb0473</strain>
    </source>
</reference>
<dbReference type="Gene3D" id="1.20.1170.10">
    <property type="match status" value="1"/>
</dbReference>
<accession>A0A9X8EI17</accession>
<dbReference type="Proteomes" id="UP000269115">
    <property type="component" value="Unassembled WGS sequence"/>
</dbReference>
<dbReference type="AlphaFoldDB" id="A0A9X8EI17"/>
<dbReference type="EMBL" id="RJUR01000012">
    <property type="protein sequence ID" value="ROQ51526.1"/>
    <property type="molecule type" value="Genomic_DNA"/>
</dbReference>
<protein>
    <submittedName>
        <fullName evidence="1">Uncharacterized protein</fullName>
    </submittedName>
</protein>
<dbReference type="RefSeq" id="WP_148071538.1">
    <property type="nucleotide sequence ID" value="NZ_RJUR01000012.1"/>
</dbReference>
<sequence length="307" mass="35459">MTTMNNIIQRLRHPLPQDELDTQIAMIPLQLVQDLEEEGPIDLTFTREHVAVLDAYMDHVMAIPTRREAFLQWLGYYRHPDPELDFYPMQVLFHRINLHADSWGRLKQKSIQLPIALINCASSISLSGERALLACERTKALGGRREAWQGVQFEVPVQLDAPDRTLVLEMARWVANLKNSAGVFQFQVGEVRKETDRFRDDARFELRPALGRKIERLVASGTKEGNLGVLAQRMRNLVVRLEDVTTAASHLQTAWQFIETYLDASIGKLHSMQDSQQLARFVIHFKNFLAQWSFIEECARRLQKRLE</sequence>
<organism evidence="1 2">
    <name type="scientific">Pseudomonas putida</name>
    <name type="common">Arthrobacter siderocapsulatus</name>
    <dbReference type="NCBI Taxonomy" id="303"/>
    <lineage>
        <taxon>Bacteria</taxon>
        <taxon>Pseudomonadati</taxon>
        <taxon>Pseudomonadota</taxon>
        <taxon>Gammaproteobacteria</taxon>
        <taxon>Pseudomonadales</taxon>
        <taxon>Pseudomonadaceae</taxon>
        <taxon>Pseudomonas</taxon>
    </lineage>
</organism>
<name>A0A9X8EI17_PSEPU</name>
<comment type="caution">
    <text evidence="1">The sequence shown here is derived from an EMBL/GenBank/DDBJ whole genome shotgun (WGS) entry which is preliminary data.</text>
</comment>